<keyword evidence="3 6" id="KW-0812">Transmembrane</keyword>
<feature type="transmembrane region" description="Helical" evidence="6">
    <location>
        <begin position="315"/>
        <end position="331"/>
    </location>
</feature>
<protein>
    <submittedName>
        <fullName evidence="8">ABC-2 type transport system permease protein</fullName>
    </submittedName>
</protein>
<dbReference type="OrthoDB" id="9768837at2"/>
<gene>
    <name evidence="8" type="ORF">ATL39_1918</name>
</gene>
<evidence type="ECO:0000256" key="5">
    <source>
        <dbReference type="ARBA" id="ARBA00023136"/>
    </source>
</evidence>
<keyword evidence="4 6" id="KW-1133">Transmembrane helix</keyword>
<keyword evidence="2" id="KW-1003">Cell membrane</keyword>
<feature type="transmembrane region" description="Helical" evidence="6">
    <location>
        <begin position="367"/>
        <end position="389"/>
    </location>
</feature>
<evidence type="ECO:0000313" key="8">
    <source>
        <dbReference type="EMBL" id="RKD73616.1"/>
    </source>
</evidence>
<feature type="transmembrane region" description="Helical" evidence="6">
    <location>
        <begin position="275"/>
        <end position="303"/>
    </location>
</feature>
<evidence type="ECO:0000256" key="3">
    <source>
        <dbReference type="ARBA" id="ARBA00022692"/>
    </source>
</evidence>
<dbReference type="PANTHER" id="PTHR30294:SF29">
    <property type="entry name" value="MULTIDRUG ABC TRANSPORTER PERMEASE YBHS-RELATED"/>
    <property type="match status" value="1"/>
</dbReference>
<dbReference type="Proteomes" id="UP000285120">
    <property type="component" value="Unassembled WGS sequence"/>
</dbReference>
<dbReference type="GO" id="GO:0005886">
    <property type="term" value="C:plasma membrane"/>
    <property type="evidence" value="ECO:0007669"/>
    <property type="project" value="UniProtKB-SubCell"/>
</dbReference>
<accession>A0A419V5G9</accession>
<dbReference type="InterPro" id="IPR013525">
    <property type="entry name" value="ABC2_TM"/>
</dbReference>
<keyword evidence="9" id="KW-1185">Reference proteome</keyword>
<organism evidence="8 9">
    <name type="scientific">Sinobaca qinghaiensis</name>
    <dbReference type="NCBI Taxonomy" id="342944"/>
    <lineage>
        <taxon>Bacteria</taxon>
        <taxon>Bacillati</taxon>
        <taxon>Bacillota</taxon>
        <taxon>Bacilli</taxon>
        <taxon>Bacillales</taxon>
        <taxon>Sporolactobacillaceae</taxon>
        <taxon>Sinobaca</taxon>
    </lineage>
</organism>
<comment type="subcellular location">
    <subcellularLocation>
        <location evidence="1">Cell membrane</location>
        <topology evidence="1">Multi-pass membrane protein</topology>
    </subcellularLocation>
</comment>
<evidence type="ECO:0000256" key="1">
    <source>
        <dbReference type="ARBA" id="ARBA00004651"/>
    </source>
</evidence>
<dbReference type="AlphaFoldDB" id="A0A419V5G9"/>
<feature type="transmembrane region" description="Helical" evidence="6">
    <location>
        <begin position="185"/>
        <end position="210"/>
    </location>
</feature>
<name>A0A419V5G9_9BACL</name>
<feature type="transmembrane region" description="Helical" evidence="6">
    <location>
        <begin position="21"/>
        <end position="45"/>
    </location>
</feature>
<evidence type="ECO:0000259" key="7">
    <source>
        <dbReference type="Pfam" id="PF12698"/>
    </source>
</evidence>
<comment type="caution">
    <text evidence="8">The sequence shown here is derived from an EMBL/GenBank/DDBJ whole genome shotgun (WGS) entry which is preliminary data.</text>
</comment>
<evidence type="ECO:0000313" key="9">
    <source>
        <dbReference type="Proteomes" id="UP000285120"/>
    </source>
</evidence>
<dbReference type="InterPro" id="IPR051449">
    <property type="entry name" value="ABC-2_transporter_component"/>
</dbReference>
<feature type="transmembrane region" description="Helical" evidence="6">
    <location>
        <begin position="231"/>
        <end position="255"/>
    </location>
</feature>
<dbReference type="EMBL" id="RAPK01000008">
    <property type="protein sequence ID" value="RKD73616.1"/>
    <property type="molecule type" value="Genomic_DNA"/>
</dbReference>
<feature type="transmembrane region" description="Helical" evidence="6">
    <location>
        <begin position="337"/>
        <end position="355"/>
    </location>
</feature>
<sequence length="416" mass="45604">MNNFWITVAHTMTKRVRSKSFFWSSLVTLILVIGLMNAAGVLSSFSGEEDREQQNVAVLDNTSEEESMGEALASYEESSFAYENYSGTEEEALASAEEEEYAFVLTLAGEPAELDAVLYGSESDFQDGQEINQDVQRIKEGFVTNELNLDEQQLATIYAPVSFSEQPLTEGAEVQTEEAHNQAYWMVYALVFAIYLLVIMFGSMIATEVATEKSSRVMELIVSSVNPITQMFGKLVGIGIVGLLNVAVLAAAAFIGDAISGDNILEGLFSEAIEVSLLLYALLFIVLGYFLYGGIAAMLGALVSRAEEVNQAIQPLIYVAMIAFFIAIFGLNAPDATIIHILSYIPFFTPQLLFLRIGMTSVPTWEIILIIVILTISAVLINMLAARVYKGGVLMYGKFSIKNGMKQAFTISKKEK</sequence>
<evidence type="ECO:0000256" key="6">
    <source>
        <dbReference type="SAM" id="Phobius"/>
    </source>
</evidence>
<evidence type="ECO:0000256" key="4">
    <source>
        <dbReference type="ARBA" id="ARBA00022989"/>
    </source>
</evidence>
<dbReference type="PANTHER" id="PTHR30294">
    <property type="entry name" value="MEMBRANE COMPONENT OF ABC TRANSPORTER YHHJ-RELATED"/>
    <property type="match status" value="1"/>
</dbReference>
<dbReference type="GO" id="GO:0140359">
    <property type="term" value="F:ABC-type transporter activity"/>
    <property type="evidence" value="ECO:0007669"/>
    <property type="project" value="InterPro"/>
</dbReference>
<feature type="domain" description="ABC-2 type transporter transmembrane" evidence="7">
    <location>
        <begin position="19"/>
        <end position="386"/>
    </location>
</feature>
<proteinExistence type="predicted"/>
<dbReference type="RefSeq" id="WP_120193101.1">
    <property type="nucleotide sequence ID" value="NZ_RAPK01000008.1"/>
</dbReference>
<reference evidence="8 9" key="1">
    <citation type="submission" date="2018-09" db="EMBL/GenBank/DDBJ databases">
        <title>Genomic Encyclopedia of Archaeal and Bacterial Type Strains, Phase II (KMG-II): from individual species to whole genera.</title>
        <authorList>
            <person name="Goeker M."/>
        </authorList>
    </citation>
    <scope>NUCLEOTIDE SEQUENCE [LARGE SCALE GENOMIC DNA]</scope>
    <source>
        <strain evidence="8 9">DSM 17008</strain>
    </source>
</reference>
<dbReference type="Pfam" id="PF12698">
    <property type="entry name" value="ABC2_membrane_3"/>
    <property type="match status" value="1"/>
</dbReference>
<evidence type="ECO:0000256" key="2">
    <source>
        <dbReference type="ARBA" id="ARBA00022475"/>
    </source>
</evidence>
<keyword evidence="5 6" id="KW-0472">Membrane</keyword>